<evidence type="ECO:0000256" key="8">
    <source>
        <dbReference type="ARBA" id="ARBA00023264"/>
    </source>
</evidence>
<evidence type="ECO:0000256" key="10">
    <source>
        <dbReference type="ARBA" id="ARBA00047761"/>
    </source>
</evidence>
<dbReference type="RefSeq" id="XP_018485300.1">
    <property type="nucleotide sequence ID" value="XM_018629798.2"/>
</dbReference>
<dbReference type="GO" id="GO:0048364">
    <property type="term" value="P:root development"/>
    <property type="evidence" value="ECO:0007669"/>
    <property type="project" value="UniProtKB-ARBA"/>
</dbReference>
<evidence type="ECO:0000256" key="4">
    <source>
        <dbReference type="ARBA" id="ARBA00022801"/>
    </source>
</evidence>
<keyword evidence="7" id="KW-0594">Phospholipid biosynthesis</keyword>
<evidence type="ECO:0000256" key="6">
    <source>
        <dbReference type="ARBA" id="ARBA00023098"/>
    </source>
</evidence>
<reference evidence="17" key="2">
    <citation type="submission" date="2025-08" db="UniProtKB">
        <authorList>
            <consortium name="RefSeq"/>
        </authorList>
    </citation>
    <scope>IDENTIFICATION</scope>
    <source>
        <tissue evidence="17">Leaf</tissue>
    </source>
</reference>
<comment type="function">
    <text evidence="13">Exhibits phosphatidylglycerophosphate phosphatase activity. Involved in root growth and columella cells organization. May possess protein phosphatase activity.</text>
</comment>
<evidence type="ECO:0000313" key="17">
    <source>
        <dbReference type="RefSeq" id="XP_018485300.1"/>
    </source>
</evidence>
<evidence type="ECO:0000256" key="12">
    <source>
        <dbReference type="ARBA" id="ARBA00050944"/>
    </source>
</evidence>
<comment type="catalytic activity">
    <reaction evidence="12">
        <text>a 1,2-diacyl-sn-glycero-3-phospho-(1'-sn-glycero-3'-phosphate) + H2O = a 1,2-diacyl-sn-glycero-3-phospho-(1'-sn-glycerol) + phosphate</text>
        <dbReference type="Rhea" id="RHEA:33751"/>
        <dbReference type="ChEBI" id="CHEBI:15377"/>
        <dbReference type="ChEBI" id="CHEBI:43474"/>
        <dbReference type="ChEBI" id="CHEBI:60110"/>
        <dbReference type="ChEBI" id="CHEBI:64716"/>
        <dbReference type="EC" id="3.1.3.27"/>
    </reaction>
    <physiologicalReaction direction="left-to-right" evidence="12">
        <dbReference type="Rhea" id="RHEA:33752"/>
    </physiologicalReaction>
</comment>
<feature type="domain" description="Tyrosine specific protein phosphatases" evidence="15">
    <location>
        <begin position="136"/>
        <end position="204"/>
    </location>
</feature>
<dbReference type="GeneID" id="108855875"/>
<reference evidence="16" key="1">
    <citation type="journal article" date="2019" name="Database">
        <title>The radish genome database (RadishGD): an integrated information resource for radish genomics.</title>
        <authorList>
            <person name="Yu H.J."/>
            <person name="Baek S."/>
            <person name="Lee Y.J."/>
            <person name="Cho A."/>
            <person name="Mun J.H."/>
        </authorList>
    </citation>
    <scope>NUCLEOTIDE SEQUENCE [LARGE SCALE GENOMIC DNA]</scope>
    <source>
        <strain evidence="16">cv. WK10039</strain>
    </source>
</reference>
<evidence type="ECO:0000256" key="2">
    <source>
        <dbReference type="ARBA" id="ARBA00008601"/>
    </source>
</evidence>
<dbReference type="GO" id="GO:0004722">
    <property type="term" value="F:protein serine/threonine phosphatase activity"/>
    <property type="evidence" value="ECO:0007669"/>
    <property type="project" value="UniProtKB-EC"/>
</dbReference>
<dbReference type="InterPro" id="IPR029021">
    <property type="entry name" value="Prot-tyrosine_phosphatase-like"/>
</dbReference>
<evidence type="ECO:0000256" key="7">
    <source>
        <dbReference type="ARBA" id="ARBA00023209"/>
    </source>
</evidence>
<keyword evidence="16" id="KW-1185">Reference proteome</keyword>
<comment type="catalytic activity">
    <reaction evidence="11">
        <text>O-phospho-L-threonyl-[protein] + H2O = L-threonyl-[protein] + phosphate</text>
        <dbReference type="Rhea" id="RHEA:47004"/>
        <dbReference type="Rhea" id="RHEA-COMP:11060"/>
        <dbReference type="Rhea" id="RHEA-COMP:11605"/>
        <dbReference type="ChEBI" id="CHEBI:15377"/>
        <dbReference type="ChEBI" id="CHEBI:30013"/>
        <dbReference type="ChEBI" id="CHEBI:43474"/>
        <dbReference type="ChEBI" id="CHEBI:61977"/>
        <dbReference type="EC" id="3.1.3.16"/>
    </reaction>
</comment>
<evidence type="ECO:0000256" key="9">
    <source>
        <dbReference type="ARBA" id="ARBA00024192"/>
    </source>
</evidence>
<dbReference type="KEGG" id="rsz:108855875"/>
<evidence type="ECO:0000256" key="3">
    <source>
        <dbReference type="ARBA" id="ARBA00022516"/>
    </source>
</evidence>
<dbReference type="InterPro" id="IPR000340">
    <property type="entry name" value="Dual-sp_phosphatase_cat-dom"/>
</dbReference>
<dbReference type="Proteomes" id="UP000504610">
    <property type="component" value="Chromosome 4"/>
</dbReference>
<evidence type="ECO:0000259" key="14">
    <source>
        <dbReference type="PROSITE" id="PS50054"/>
    </source>
</evidence>
<dbReference type="Gene3D" id="3.90.190.10">
    <property type="entry name" value="Protein tyrosine phosphatase superfamily"/>
    <property type="match status" value="1"/>
</dbReference>
<dbReference type="Pfam" id="PF00782">
    <property type="entry name" value="DSPc"/>
    <property type="match status" value="1"/>
</dbReference>
<dbReference type="CDD" id="cd14524">
    <property type="entry name" value="PTPMT1"/>
    <property type="match status" value="1"/>
</dbReference>
<feature type="domain" description="Tyrosine-protein phosphatase" evidence="14">
    <location>
        <begin position="68"/>
        <end position="215"/>
    </location>
</feature>
<dbReference type="OrthoDB" id="273181at2759"/>
<dbReference type="InterPro" id="IPR000387">
    <property type="entry name" value="Tyr_Pase_dom"/>
</dbReference>
<dbReference type="GO" id="GO:0008962">
    <property type="term" value="F:phosphatidylglycerophosphatase activity"/>
    <property type="evidence" value="ECO:0007669"/>
    <property type="project" value="UniProtKB-EC"/>
</dbReference>
<dbReference type="InterPro" id="IPR020422">
    <property type="entry name" value="TYR_PHOSPHATASE_DUAL_dom"/>
</dbReference>
<dbReference type="PANTHER" id="PTHR46274">
    <property type="entry name" value="PHOSPHATIDYLINOSITOL PHOSPHATASE"/>
    <property type="match status" value="1"/>
</dbReference>
<keyword evidence="8" id="KW-1208">Phospholipid metabolism</keyword>
<organism evidence="16 17">
    <name type="scientific">Raphanus sativus</name>
    <name type="common">Radish</name>
    <name type="synonym">Raphanus raphanistrum var. sativus</name>
    <dbReference type="NCBI Taxonomy" id="3726"/>
    <lineage>
        <taxon>Eukaryota</taxon>
        <taxon>Viridiplantae</taxon>
        <taxon>Streptophyta</taxon>
        <taxon>Embryophyta</taxon>
        <taxon>Tracheophyta</taxon>
        <taxon>Spermatophyta</taxon>
        <taxon>Magnoliopsida</taxon>
        <taxon>eudicotyledons</taxon>
        <taxon>Gunneridae</taxon>
        <taxon>Pentapetalae</taxon>
        <taxon>rosids</taxon>
        <taxon>malvids</taxon>
        <taxon>Brassicales</taxon>
        <taxon>Brassicaceae</taxon>
        <taxon>Brassiceae</taxon>
        <taxon>Raphanus</taxon>
    </lineage>
</organism>
<comment type="similarity">
    <text evidence="2">Belongs to the protein-tyrosine phosphatase family. Non-receptor class dual specificity subfamily.</text>
</comment>
<sequence length="334" mass="36792">MYIEEVSEKGERSVEEEVSDGLVSSGGEVVVLTTTTKMALVGVGARALFYPTLIYNVVRNKVEAEFHWWDRVAQFILLGAVPFPSDVPRLKELGVCGVITLNEPYETLVPSSLYKSYCIDHLVIATRDYCYAPSMEAICQAVDFIHRNASLGKTTYVHCKAGRGRSTTIVLCYLVQHKHMTPEEAYAYVRSIRPRVKLASTQWKAVLEYYNVRVLNTTTESSSTDATSALIPRSTKQVCSGNVVVFDDGSVVVVTHSDVEGYDDDDDSRKSMSVAAGNELWAAAADLSMVYRVKVVGQAALARISCMWLGLREDQKLSGKNLSVSGISVDISVY</sequence>
<name>A0A6J0NLD1_RAPSA</name>
<evidence type="ECO:0000256" key="11">
    <source>
        <dbReference type="ARBA" id="ARBA00048336"/>
    </source>
</evidence>
<comment type="catalytic activity">
    <reaction evidence="10">
        <text>O-phospho-L-seryl-[protein] + H2O = L-seryl-[protein] + phosphate</text>
        <dbReference type="Rhea" id="RHEA:20629"/>
        <dbReference type="Rhea" id="RHEA-COMP:9863"/>
        <dbReference type="Rhea" id="RHEA-COMP:11604"/>
        <dbReference type="ChEBI" id="CHEBI:15377"/>
        <dbReference type="ChEBI" id="CHEBI:29999"/>
        <dbReference type="ChEBI" id="CHEBI:43474"/>
        <dbReference type="ChEBI" id="CHEBI:83421"/>
        <dbReference type="EC" id="3.1.3.16"/>
    </reaction>
</comment>
<evidence type="ECO:0000256" key="5">
    <source>
        <dbReference type="ARBA" id="ARBA00022912"/>
    </source>
</evidence>
<dbReference type="InterPro" id="IPR016130">
    <property type="entry name" value="Tyr_Pase_AS"/>
</dbReference>
<proteinExistence type="inferred from homology"/>
<dbReference type="GO" id="GO:0008654">
    <property type="term" value="P:phospholipid biosynthetic process"/>
    <property type="evidence" value="ECO:0007669"/>
    <property type="project" value="UniProtKB-KW"/>
</dbReference>
<dbReference type="PROSITE" id="PS00383">
    <property type="entry name" value="TYR_PHOSPHATASE_1"/>
    <property type="match status" value="1"/>
</dbReference>
<protein>
    <submittedName>
        <fullName evidence="17">Phosphatidylglycerophosphate phosphatase PTPMT1</fullName>
    </submittedName>
</protein>
<keyword evidence="5" id="KW-0904">Protein phosphatase</keyword>
<comment type="pathway">
    <text evidence="9">Phospholipid metabolism; phosphatidylglycerol biosynthesis; phosphatidylglycerol from CDP-diacylglycerol: step 2/2.</text>
</comment>
<evidence type="ECO:0000259" key="15">
    <source>
        <dbReference type="PROSITE" id="PS50056"/>
    </source>
</evidence>
<evidence type="ECO:0000313" key="16">
    <source>
        <dbReference type="Proteomes" id="UP000504610"/>
    </source>
</evidence>
<gene>
    <name evidence="17" type="primary">LOC108855875</name>
</gene>
<dbReference type="SMART" id="SM00195">
    <property type="entry name" value="DSPc"/>
    <property type="match status" value="1"/>
</dbReference>
<comment type="pathway">
    <text evidence="1">Lipid metabolism.</text>
</comment>
<accession>A0A6J0NLD1</accession>
<evidence type="ECO:0000256" key="1">
    <source>
        <dbReference type="ARBA" id="ARBA00005189"/>
    </source>
</evidence>
<dbReference type="PROSITE" id="PS50056">
    <property type="entry name" value="TYR_PHOSPHATASE_2"/>
    <property type="match status" value="1"/>
</dbReference>
<keyword evidence="4" id="KW-0378">Hydrolase</keyword>
<dbReference type="PANTHER" id="PTHR46274:SF21">
    <property type="entry name" value="TYROSINE SPECIFIC PROTEIN PHOSPHATASES DOMAIN-CONTAINING PROTEIN"/>
    <property type="match status" value="1"/>
</dbReference>
<dbReference type="SUPFAM" id="SSF52799">
    <property type="entry name" value="(Phosphotyrosine protein) phosphatases II"/>
    <property type="match status" value="1"/>
</dbReference>
<keyword evidence="3" id="KW-0444">Lipid biosynthesis</keyword>
<evidence type="ECO:0000256" key="13">
    <source>
        <dbReference type="ARBA" id="ARBA00053902"/>
    </source>
</evidence>
<dbReference type="FunFam" id="3.90.190.10:FF:000051">
    <property type="entry name" value="Dual specificity phosphatase domain protein"/>
    <property type="match status" value="1"/>
</dbReference>
<keyword evidence="6" id="KW-0443">Lipid metabolism</keyword>
<dbReference type="AlphaFoldDB" id="A0A6J0NLD1"/>
<dbReference type="InterPro" id="IPR044596">
    <property type="entry name" value="PTPMT1-like"/>
</dbReference>
<dbReference type="PROSITE" id="PS50054">
    <property type="entry name" value="TYR_PHOSPHATASE_DUAL"/>
    <property type="match status" value="1"/>
</dbReference>